<evidence type="ECO:0000313" key="6">
    <source>
        <dbReference type="Proteomes" id="UP000053789"/>
    </source>
</evidence>
<dbReference type="GO" id="GO:0016405">
    <property type="term" value="F:CoA-ligase activity"/>
    <property type="evidence" value="ECO:0007669"/>
    <property type="project" value="TreeGrafter"/>
</dbReference>
<keyword evidence="2" id="KW-0812">Transmembrane</keyword>
<dbReference type="Proteomes" id="UP000053789">
    <property type="component" value="Unassembled WGS sequence"/>
</dbReference>
<protein>
    <recommendedName>
        <fullName evidence="7">4-coumarate-CoA ligase</fullName>
    </recommendedName>
</protein>
<dbReference type="Pfam" id="PF13193">
    <property type="entry name" value="AMP-binding_C"/>
    <property type="match status" value="1"/>
</dbReference>
<evidence type="ECO:0000313" key="5">
    <source>
        <dbReference type="EMBL" id="KIW98274.1"/>
    </source>
</evidence>
<dbReference type="PANTHER" id="PTHR24096:SF424">
    <property type="entry name" value="ACETYL-COA SYNTHETASE-LIKE PROTEIN-RELATED"/>
    <property type="match status" value="1"/>
</dbReference>
<dbReference type="AlphaFoldDB" id="A0A0D2INA1"/>
<evidence type="ECO:0008006" key="7">
    <source>
        <dbReference type="Google" id="ProtNLM"/>
    </source>
</evidence>
<organism evidence="5 6">
    <name type="scientific">Cladophialophora bantiana (strain ATCC 10958 / CBS 173.52 / CDC B-1940 / NIH 8579)</name>
    <name type="common">Xylohypha bantiana</name>
    <dbReference type="NCBI Taxonomy" id="1442370"/>
    <lineage>
        <taxon>Eukaryota</taxon>
        <taxon>Fungi</taxon>
        <taxon>Dikarya</taxon>
        <taxon>Ascomycota</taxon>
        <taxon>Pezizomycotina</taxon>
        <taxon>Eurotiomycetes</taxon>
        <taxon>Chaetothyriomycetidae</taxon>
        <taxon>Chaetothyriales</taxon>
        <taxon>Herpotrichiellaceae</taxon>
        <taxon>Cladophialophora</taxon>
    </lineage>
</organism>
<comment type="similarity">
    <text evidence="1">Belongs to the ATP-dependent AMP-binding enzyme family.</text>
</comment>
<dbReference type="CDD" id="cd05911">
    <property type="entry name" value="Firefly_Luc_like"/>
    <property type="match status" value="1"/>
</dbReference>
<gene>
    <name evidence="5" type="ORF">Z519_01858</name>
</gene>
<keyword evidence="2" id="KW-0472">Membrane</keyword>
<dbReference type="Gene3D" id="3.30.300.30">
    <property type="match status" value="1"/>
</dbReference>
<dbReference type="Gene3D" id="3.40.50.12780">
    <property type="entry name" value="N-terminal domain of ligase-like"/>
    <property type="match status" value="1"/>
</dbReference>
<dbReference type="InterPro" id="IPR045851">
    <property type="entry name" value="AMP-bd_C_sf"/>
</dbReference>
<evidence type="ECO:0000259" key="3">
    <source>
        <dbReference type="Pfam" id="PF00501"/>
    </source>
</evidence>
<dbReference type="PANTHER" id="PTHR24096">
    <property type="entry name" value="LONG-CHAIN-FATTY-ACID--COA LIGASE"/>
    <property type="match status" value="1"/>
</dbReference>
<keyword evidence="2" id="KW-1133">Transmembrane helix</keyword>
<dbReference type="InterPro" id="IPR020845">
    <property type="entry name" value="AMP-binding_CS"/>
</dbReference>
<dbReference type="HOGENOM" id="CLU_000022_59_2_1"/>
<dbReference type="InterPro" id="IPR000873">
    <property type="entry name" value="AMP-dep_synth/lig_dom"/>
</dbReference>
<dbReference type="InterPro" id="IPR025110">
    <property type="entry name" value="AMP-bd_C"/>
</dbReference>
<evidence type="ECO:0000256" key="1">
    <source>
        <dbReference type="ARBA" id="ARBA00006432"/>
    </source>
</evidence>
<dbReference type="PROSITE" id="PS00455">
    <property type="entry name" value="AMP_BINDING"/>
    <property type="match status" value="1"/>
</dbReference>
<dbReference type="GeneID" id="27694786"/>
<dbReference type="EMBL" id="KN846981">
    <property type="protein sequence ID" value="KIW98274.1"/>
    <property type="molecule type" value="Genomic_DNA"/>
</dbReference>
<feature type="domain" description="AMP-dependent synthetase/ligase" evidence="3">
    <location>
        <begin position="29"/>
        <end position="422"/>
    </location>
</feature>
<feature type="transmembrane region" description="Helical" evidence="2">
    <location>
        <begin position="73"/>
        <end position="97"/>
    </location>
</feature>
<evidence type="ECO:0000259" key="4">
    <source>
        <dbReference type="Pfam" id="PF13193"/>
    </source>
</evidence>
<dbReference type="FunFam" id="3.30.300.30:FF:000007">
    <property type="entry name" value="4-coumarate--CoA ligase 2"/>
    <property type="match status" value="1"/>
</dbReference>
<proteinExistence type="inferred from homology"/>
<accession>A0A0D2INA1</accession>
<dbReference type="VEuPathDB" id="FungiDB:Z519_01858"/>
<dbReference type="Pfam" id="PF00501">
    <property type="entry name" value="AMP-binding"/>
    <property type="match status" value="1"/>
</dbReference>
<reference evidence="5" key="1">
    <citation type="submission" date="2015-01" db="EMBL/GenBank/DDBJ databases">
        <title>The Genome Sequence of Cladophialophora bantiana CBS 173.52.</title>
        <authorList>
            <consortium name="The Broad Institute Genomics Platform"/>
            <person name="Cuomo C."/>
            <person name="de Hoog S."/>
            <person name="Gorbushina A."/>
            <person name="Stielow B."/>
            <person name="Teixiera M."/>
            <person name="Abouelleil A."/>
            <person name="Chapman S.B."/>
            <person name="Priest M."/>
            <person name="Young S.K."/>
            <person name="Wortman J."/>
            <person name="Nusbaum C."/>
            <person name="Birren B."/>
        </authorList>
    </citation>
    <scope>NUCLEOTIDE SEQUENCE [LARGE SCALE GENOMIC DNA]</scope>
    <source>
        <strain evidence="5">CBS 173.52</strain>
    </source>
</reference>
<dbReference type="RefSeq" id="XP_016624943.1">
    <property type="nucleotide sequence ID" value="XM_016759615.1"/>
</dbReference>
<dbReference type="OrthoDB" id="6509636at2759"/>
<feature type="domain" description="AMP-binding enzyme C-terminal" evidence="4">
    <location>
        <begin position="475"/>
        <end position="551"/>
    </location>
</feature>
<name>A0A0D2INA1_CLAB1</name>
<sequence length="570" mass="63628">MPYRSRWSIPLPQCSFPTFLFGSPHKDLGDKKAYIDSRRPEELFLTRKEFRLWSQRVALGLLKSASFQPGDRILVFSGNTLATPVAFMGIVMAGGIFTGANPTFTPRELAHQLRDSEATYLFCSDASIDTGIEAAKQAGLDKSRVYVYNESVFLCGKVSQRGLKGCRSWSELIAPAEEAQDFQWDELDGDKCHKTIALNYSSGTTGVPKGVEVTHYNYIANTLQYNHLPTLSPQYAEMNDRSRWLCFLPLYHAMAQTIYIAGALLRGVPVYIMPKFDFVEMLGNIERFRITDLTVVPPIAVALTKHPAAKKADLSSIETMNCGSAPLGSDVCRAIEKLCGSKFNMKQGWGMTEVTCSFLGWDPNKISTSFGVGEPNANCEAKIMKVMTDSRGKESFSEVTERGPGHTGELWCRGPNVMKGYWRNPTATKNAFSSDAERWLRTGDIAYVDNEGCFYIVDRIKELIKVKANQVAPAELESLILEHPAVADVAVIGIPTTDGDERPRAFVLRQPHIQVSEQEIFDYVKERTVAYKWLTAGVQWVDAIPKNPSGKILRRQLREASKIQSMQARL</sequence>
<evidence type="ECO:0000256" key="2">
    <source>
        <dbReference type="SAM" id="Phobius"/>
    </source>
</evidence>
<dbReference type="InterPro" id="IPR042099">
    <property type="entry name" value="ANL_N_sf"/>
</dbReference>
<dbReference type="SUPFAM" id="SSF56801">
    <property type="entry name" value="Acetyl-CoA synthetase-like"/>
    <property type="match status" value="1"/>
</dbReference>
<keyword evidence="6" id="KW-1185">Reference proteome</keyword>